<keyword evidence="1" id="KW-0378">Hydrolase</keyword>
<dbReference type="PANTHER" id="PTHR22958:SF1">
    <property type="entry name" value="GLYCEROPHOSPHOCHOLINE PHOSPHODIESTERASE GPCPD1"/>
    <property type="match status" value="1"/>
</dbReference>
<evidence type="ECO:0000256" key="1">
    <source>
        <dbReference type="ARBA" id="ARBA00022801"/>
    </source>
</evidence>
<dbReference type="Pfam" id="PF25329">
    <property type="entry name" value="C2_GDE1"/>
    <property type="match status" value="1"/>
</dbReference>
<reference evidence="4" key="1">
    <citation type="journal article" date="2019" name="bioRxiv">
        <title>The Genome of the Zebra Mussel, Dreissena polymorpha: A Resource for Invasive Species Research.</title>
        <authorList>
            <person name="McCartney M.A."/>
            <person name="Auch B."/>
            <person name="Kono T."/>
            <person name="Mallez S."/>
            <person name="Zhang Y."/>
            <person name="Obille A."/>
            <person name="Becker A."/>
            <person name="Abrahante J.E."/>
            <person name="Garbe J."/>
            <person name="Badalamenti J.P."/>
            <person name="Herman A."/>
            <person name="Mangelson H."/>
            <person name="Liachko I."/>
            <person name="Sullivan S."/>
            <person name="Sone E.D."/>
            <person name="Koren S."/>
            <person name="Silverstein K.A.T."/>
            <person name="Beckman K.B."/>
            <person name="Gohl D.M."/>
        </authorList>
    </citation>
    <scope>NUCLEOTIDE SEQUENCE</scope>
    <source>
        <strain evidence="4">Duluth1</strain>
        <tissue evidence="4">Whole animal</tissue>
    </source>
</reference>
<dbReference type="InterPro" id="IPR051578">
    <property type="entry name" value="GDPD"/>
</dbReference>
<dbReference type="GO" id="GO:2001070">
    <property type="term" value="F:starch binding"/>
    <property type="evidence" value="ECO:0007669"/>
    <property type="project" value="InterPro"/>
</dbReference>
<organism evidence="4 5">
    <name type="scientific">Dreissena polymorpha</name>
    <name type="common">Zebra mussel</name>
    <name type="synonym">Mytilus polymorpha</name>
    <dbReference type="NCBI Taxonomy" id="45954"/>
    <lineage>
        <taxon>Eukaryota</taxon>
        <taxon>Metazoa</taxon>
        <taxon>Spiralia</taxon>
        <taxon>Lophotrochozoa</taxon>
        <taxon>Mollusca</taxon>
        <taxon>Bivalvia</taxon>
        <taxon>Autobranchia</taxon>
        <taxon>Heteroconchia</taxon>
        <taxon>Euheterodonta</taxon>
        <taxon>Imparidentia</taxon>
        <taxon>Neoheterodontei</taxon>
        <taxon>Myida</taxon>
        <taxon>Dreissenoidea</taxon>
        <taxon>Dreissenidae</taxon>
        <taxon>Dreissena</taxon>
    </lineage>
</organism>
<dbReference type="Gene3D" id="2.60.40.10">
    <property type="entry name" value="Immunoglobulins"/>
    <property type="match status" value="1"/>
</dbReference>
<sequence length="697" mass="79950">MLCSLTYEVLFRVRVETYPDEVVCVTGDLPELGNWQTHGGMKLKRETRRKNSSGDKTSAANVKGDVWSLKLKFTDYRDTIKYRYFVARFPVEDEDQTVVITRWETNIKPRIFFIAEAMSGVDYQEEISLFGDYGGKKHVTQGWLTDQSQINIHLHGNPLTIWNAKYLDRMISVKCTPIDLRFRAVQNADDRDNLLIASYAVVNVVKLEKGKSKARFQDEFGVMLTPHTNISFEIQTLDPEHTAFQLEFFLHETQSKGPSAPKYFAYSFILPLDLHTSTETRIVPISGLKHLPIGQITCDYLLIKPLKGFNASLEVSYQKHWNWSRQPLDIGHRGMGVSYSNKCKMPASTRENTVKSLVDAANHGADYVEFDVHLTKDKQVIVYHDFKVHIAYRKKLHGELGLLEVPVKDLKLSELQQMKLLPHATVKDLEEISRDDLDPEDLQPFPTLAQCLQAVDINTGFNIEIKYPQWLKDNNVHEQEHYFDMNEFTDAILLEVFKYHGGRRIVFTSFDCNTCIMLRLKQNVFPVMFLTQGDTIVYDWYRDHRTHSVVMAAEFAIAHDLLGVNAMSELLLKDPGLITYVKDSGLVLWTWGEDNNDSNTIKRLKQLGLNAVIYDRIDLLKTTGKESVFKLEKIRKKMKKMNFNNNVSVLKDKPSELEENPIELKDKPSELNNKPIILELASTSKDVNMPATASSGQ</sequence>
<evidence type="ECO:0000259" key="2">
    <source>
        <dbReference type="PROSITE" id="PS51166"/>
    </source>
</evidence>
<dbReference type="OrthoDB" id="1058301at2759"/>
<dbReference type="EMBL" id="JAIWYP010000004">
    <property type="protein sequence ID" value="KAH3838085.1"/>
    <property type="molecule type" value="Genomic_DNA"/>
</dbReference>
<dbReference type="SMART" id="SM01065">
    <property type="entry name" value="CBM_2"/>
    <property type="match status" value="1"/>
</dbReference>
<dbReference type="PROSITE" id="PS51166">
    <property type="entry name" value="CBM20"/>
    <property type="match status" value="1"/>
</dbReference>
<comment type="caution">
    <text evidence="4">The sequence shown here is derived from an EMBL/GenBank/DDBJ whole genome shotgun (WGS) entry which is preliminary data.</text>
</comment>
<dbReference type="InterPro" id="IPR013784">
    <property type="entry name" value="Carb-bd-like_fold"/>
</dbReference>
<dbReference type="SUPFAM" id="SSF49452">
    <property type="entry name" value="Starch-binding domain-like"/>
    <property type="match status" value="1"/>
</dbReference>
<evidence type="ECO:0008006" key="6">
    <source>
        <dbReference type="Google" id="ProtNLM"/>
    </source>
</evidence>
<protein>
    <recommendedName>
        <fullName evidence="6">Glycerophosphocholine phosphodiesterase GPCPD1</fullName>
    </recommendedName>
</protein>
<evidence type="ECO:0000259" key="3">
    <source>
        <dbReference type="PROSITE" id="PS51704"/>
    </source>
</evidence>
<accession>A0A9D4KDZ0</accession>
<dbReference type="AlphaFoldDB" id="A0A9D4KDZ0"/>
<dbReference type="PANTHER" id="PTHR22958">
    <property type="entry name" value="GLYCEROPHOSPHORYL DIESTER PHOSPHODIESTERASE"/>
    <property type="match status" value="1"/>
</dbReference>
<proteinExistence type="predicted"/>
<dbReference type="GO" id="GO:0047389">
    <property type="term" value="F:glycerophosphocholine phosphodiesterase activity"/>
    <property type="evidence" value="ECO:0007669"/>
    <property type="project" value="TreeGrafter"/>
</dbReference>
<feature type="domain" description="GP-PDE" evidence="3">
    <location>
        <begin position="327"/>
        <end position="624"/>
    </location>
</feature>
<keyword evidence="5" id="KW-1185">Reference proteome</keyword>
<dbReference type="Proteomes" id="UP000828390">
    <property type="component" value="Unassembled WGS sequence"/>
</dbReference>
<reference evidence="4" key="2">
    <citation type="submission" date="2020-11" db="EMBL/GenBank/DDBJ databases">
        <authorList>
            <person name="McCartney M.A."/>
            <person name="Auch B."/>
            <person name="Kono T."/>
            <person name="Mallez S."/>
            <person name="Becker A."/>
            <person name="Gohl D.M."/>
            <person name="Silverstein K.A.T."/>
            <person name="Koren S."/>
            <person name="Bechman K.B."/>
            <person name="Herman A."/>
            <person name="Abrahante J.E."/>
            <person name="Garbe J."/>
        </authorList>
    </citation>
    <scope>NUCLEOTIDE SEQUENCE</scope>
    <source>
        <strain evidence="4">Duluth1</strain>
        <tissue evidence="4">Whole animal</tissue>
    </source>
</reference>
<name>A0A9D4KDZ0_DREPO</name>
<dbReference type="Pfam" id="PF03009">
    <property type="entry name" value="GDPD"/>
    <property type="match status" value="1"/>
</dbReference>
<dbReference type="InterPro" id="IPR017946">
    <property type="entry name" value="PLC-like_Pdiesterase_TIM-brl"/>
</dbReference>
<feature type="domain" description="CBM20" evidence="2">
    <location>
        <begin position="1"/>
        <end position="135"/>
    </location>
</feature>
<dbReference type="Gene3D" id="3.20.20.190">
    <property type="entry name" value="Phosphatidylinositol (PI) phosphodiesterase"/>
    <property type="match status" value="1"/>
</dbReference>
<dbReference type="PROSITE" id="PS51704">
    <property type="entry name" value="GP_PDE"/>
    <property type="match status" value="1"/>
</dbReference>
<dbReference type="FunFam" id="3.20.20.190:FF:000032">
    <property type="entry name" value="Glycerophosphoryl diester phosphodiesterase, putative"/>
    <property type="match status" value="1"/>
</dbReference>
<dbReference type="InterPro" id="IPR030395">
    <property type="entry name" value="GP_PDE_dom"/>
</dbReference>
<evidence type="ECO:0000313" key="5">
    <source>
        <dbReference type="Proteomes" id="UP000828390"/>
    </source>
</evidence>
<dbReference type="SUPFAM" id="SSF51695">
    <property type="entry name" value="PLC-like phosphodiesterases"/>
    <property type="match status" value="1"/>
</dbReference>
<dbReference type="GO" id="GO:0046475">
    <property type="term" value="P:glycerophospholipid catabolic process"/>
    <property type="evidence" value="ECO:0007669"/>
    <property type="project" value="TreeGrafter"/>
</dbReference>
<gene>
    <name evidence="4" type="ORF">DPMN_111491</name>
</gene>
<dbReference type="InterPro" id="IPR013783">
    <property type="entry name" value="Ig-like_fold"/>
</dbReference>
<dbReference type="InterPro" id="IPR002044">
    <property type="entry name" value="CBM20"/>
</dbReference>
<dbReference type="Pfam" id="PF00686">
    <property type="entry name" value="CBM_20"/>
    <property type="match status" value="1"/>
</dbReference>
<dbReference type="InterPro" id="IPR057506">
    <property type="entry name" value="C2_GPCPD1"/>
</dbReference>
<evidence type="ECO:0000313" key="4">
    <source>
        <dbReference type="EMBL" id="KAH3838085.1"/>
    </source>
</evidence>